<dbReference type="Gene3D" id="3.40.570.10">
    <property type="entry name" value="Extracellular Endonuclease, subunit A"/>
    <property type="match status" value="1"/>
</dbReference>
<evidence type="ECO:0000313" key="9">
    <source>
        <dbReference type="Proteomes" id="UP001153292"/>
    </source>
</evidence>
<protein>
    <recommendedName>
        <fullName evidence="7">Ig-like domain-containing protein</fullName>
    </recommendedName>
</protein>
<dbReference type="InterPro" id="IPR013783">
    <property type="entry name" value="Ig-like_fold"/>
</dbReference>
<dbReference type="PANTHER" id="PTHR45080:SF8">
    <property type="entry name" value="IG-LIKE DOMAIN-CONTAINING PROTEIN"/>
    <property type="match status" value="1"/>
</dbReference>
<dbReference type="PROSITE" id="PS50835">
    <property type="entry name" value="IG_LIKE"/>
    <property type="match status" value="8"/>
</dbReference>
<feature type="domain" description="Ig-like" evidence="7">
    <location>
        <begin position="313"/>
        <end position="401"/>
    </location>
</feature>
<evidence type="ECO:0000256" key="6">
    <source>
        <dbReference type="ARBA" id="ARBA00023319"/>
    </source>
</evidence>
<evidence type="ECO:0000256" key="1">
    <source>
        <dbReference type="ARBA" id="ARBA00004613"/>
    </source>
</evidence>
<dbReference type="InterPro" id="IPR003598">
    <property type="entry name" value="Ig_sub2"/>
</dbReference>
<dbReference type="Proteomes" id="UP001153292">
    <property type="component" value="Chromosome 1"/>
</dbReference>
<dbReference type="InterPro" id="IPR013098">
    <property type="entry name" value="Ig_I-set"/>
</dbReference>
<dbReference type="SMART" id="SM00409">
    <property type="entry name" value="IG"/>
    <property type="match status" value="7"/>
</dbReference>
<accession>A0ABN8L9C6</accession>
<dbReference type="SMART" id="SM00892">
    <property type="entry name" value="Endonuclease_NS"/>
    <property type="match status" value="1"/>
</dbReference>
<gene>
    <name evidence="8" type="ORF">CHILSU_LOCUS197</name>
</gene>
<dbReference type="InterPro" id="IPR056861">
    <property type="entry name" value="HMCN1-like_VWA"/>
</dbReference>
<keyword evidence="4" id="KW-1015">Disulfide bond</keyword>
<dbReference type="Pfam" id="PF07679">
    <property type="entry name" value="I-set"/>
    <property type="match status" value="4"/>
</dbReference>
<proteinExistence type="predicted"/>
<dbReference type="Gene3D" id="2.60.40.10">
    <property type="entry name" value="Immunoglobulins"/>
    <property type="match status" value="8"/>
</dbReference>
<evidence type="ECO:0000256" key="4">
    <source>
        <dbReference type="ARBA" id="ARBA00023157"/>
    </source>
</evidence>
<evidence type="ECO:0000256" key="3">
    <source>
        <dbReference type="ARBA" id="ARBA00022729"/>
    </source>
</evidence>
<keyword evidence="5" id="KW-0325">Glycoprotein</keyword>
<dbReference type="InterPro" id="IPR044929">
    <property type="entry name" value="DNA/RNA_non-sp_Endonuclease_sf"/>
</dbReference>
<sequence length="1409" mass="157540">MAMTGIELALSSSKPGSLLYVFTDASAKDSHKLDVVQAKAIKDNSQIVFLLTGKCSSDDSDPNYQAYYKLAEATSGQVFHMDKQDVKEILKYIVEQIESPKTLVTSKKFPPGTNHSLTFPVDPDMPTLIISESGKSPTLDVTSPDGSKADTKKIVDLSDVLTVRIDDTVPGNYTAVVGSKSETSVVVTATTSIRFKHGFSGVPATNIGDTATRPVSGEKTRLSIKLIAPDGNKILGSVEILDMEENVREVLQLTLVNAKDQFYTTQAFQPPEYLFKIAVKGSDKTTSTAFKRIGSTPIQVQSPVIGLIDPVAPVIKFNEEMAINAEYDEPLKIACKVKAYPKPDIIWVDEAGVSFSPTVSAVELPYDYISILNIDKVIKNETYTCKASNTHGEYSKSVDVVTERKDYFNVIEVPKDITIEYGNNGSVICNIDAMPPVKISWYSNETELHTNEHIEISSNGSVLTVKDMQLLLNKSYSCVAKNDVNIVKYPFKIVISGFEKPEIEETPSLMYGNKGNDTEINCRTVRGSPNPVFSWFFKQESSRRYAKLNVTQDVLRLKGLDMSHEGIYACLASNAAGIAFKETTLTVSYPPTIDNDVTRVKSRHGEPTTLKCVVHGAPKPKVKWLHDGIGVISDSEFHIYRDHSLRFKGSIANSGKFVCIATNLAGTATRTVQVDYVVPVAIDPPKVSKLEMNFGDHLSLPCRADGYPRPTIKWIFYNAARKRPITIWPSDDSGSLNLNNLQPRQDGYYTCVARNVDSSANITYQITVLAKPIISKINSRRSFTVVTHDLVHVIPCRATGNPKPEITWTRNGLNIAAGTEWYDIKDDGTLVIKNIDEMSGGIYVCKATNKVGEDSQDFHLIPRPYPDFIEPTETVNLQTNSSTDLICNVPHTRLDYVRWYKDRKLIAEGELTLRNIKVSDAGIYTCRVCTFSQSTSSAVRVIVGTPPSFVDEAELSLNFEANTPTFLDCQSYGEPAPEVIWLHNGKRIGSTEMLLEFEMTSDTRGQYECIIKNNFGSINRIFEIVSKECFLNIQEDFMSNQPLMVEPRFLRLPQFDVDSGYIRIPAEESLLLHCPSGFANIPQSEVMATCEGDSNFNVEGNTFRYSDLYCQEELIPQIRRTGKPCSSANNEVVLIGFEVRGVFLDVYEICMDKETNTPIYTKTRINRSLANAYPRNDTKWFGDEFAKYNFKEMYDCDRQINDISSRLRKWFYSTDRCCFDSRKLVNPRDLSVGVSQKTAFTQLNVVPHWSTCGAENWDRLEKIIRELAKSSYDDLVVYTGASGQLALDNALLASPEDIEINDASGNRQAIPQYLWKVVQNPATRSSLAIVQLNIPDLDISEALSYMVCRDICRDIPWMAEEMTWRDPSLGFTFCCSLQEFEAAFHMKNSFGNNRRILQIASLPKIYLNV</sequence>
<dbReference type="SMART" id="SM00408">
    <property type="entry name" value="IGc2"/>
    <property type="match status" value="8"/>
</dbReference>
<feature type="domain" description="Ig-like" evidence="7">
    <location>
        <begin position="866"/>
        <end position="936"/>
    </location>
</feature>
<evidence type="ECO:0000259" key="7">
    <source>
        <dbReference type="PROSITE" id="PS50835"/>
    </source>
</evidence>
<dbReference type="Pfam" id="PF13927">
    <property type="entry name" value="Ig_3"/>
    <property type="match status" value="2"/>
</dbReference>
<feature type="domain" description="Ig-like" evidence="7">
    <location>
        <begin position="685"/>
        <end position="763"/>
    </location>
</feature>
<keyword evidence="2" id="KW-0964">Secreted</keyword>
<dbReference type="Pfam" id="PF23560">
    <property type="entry name" value="GBD_Hemicentin"/>
    <property type="match status" value="1"/>
</dbReference>
<dbReference type="InterPro" id="IPR056475">
    <property type="entry name" value="GBD_Hemicentin/VWA7"/>
</dbReference>
<dbReference type="Pfam" id="PF25106">
    <property type="entry name" value="VWA_4"/>
    <property type="match status" value="1"/>
</dbReference>
<dbReference type="PANTHER" id="PTHR45080">
    <property type="entry name" value="CONTACTIN 5"/>
    <property type="match status" value="1"/>
</dbReference>
<dbReference type="InterPro" id="IPR001604">
    <property type="entry name" value="Endo_G_ENPP1-like_dom"/>
</dbReference>
<feature type="domain" description="Ig-like" evidence="7">
    <location>
        <begin position="408"/>
        <end position="494"/>
    </location>
</feature>
<dbReference type="SUPFAM" id="SSF48726">
    <property type="entry name" value="Immunoglobulin"/>
    <property type="match status" value="8"/>
</dbReference>
<keyword evidence="9" id="KW-1185">Reference proteome</keyword>
<dbReference type="InterPro" id="IPR007110">
    <property type="entry name" value="Ig-like_dom"/>
</dbReference>
<dbReference type="InterPro" id="IPR036179">
    <property type="entry name" value="Ig-like_dom_sf"/>
</dbReference>
<organism evidence="8 9">
    <name type="scientific">Chilo suppressalis</name>
    <name type="common">Asiatic rice borer moth</name>
    <dbReference type="NCBI Taxonomy" id="168631"/>
    <lineage>
        <taxon>Eukaryota</taxon>
        <taxon>Metazoa</taxon>
        <taxon>Ecdysozoa</taxon>
        <taxon>Arthropoda</taxon>
        <taxon>Hexapoda</taxon>
        <taxon>Insecta</taxon>
        <taxon>Pterygota</taxon>
        <taxon>Neoptera</taxon>
        <taxon>Endopterygota</taxon>
        <taxon>Lepidoptera</taxon>
        <taxon>Glossata</taxon>
        <taxon>Ditrysia</taxon>
        <taxon>Pyraloidea</taxon>
        <taxon>Crambidae</taxon>
        <taxon>Crambinae</taxon>
        <taxon>Chilo</taxon>
    </lineage>
</organism>
<name>A0ABN8L9C6_CHISP</name>
<dbReference type="InterPro" id="IPR050958">
    <property type="entry name" value="Cell_Adh-Cytoskel_Orgn"/>
</dbReference>
<feature type="domain" description="Ig-like" evidence="7">
    <location>
        <begin position="772"/>
        <end position="859"/>
    </location>
</feature>
<dbReference type="CDD" id="cd00096">
    <property type="entry name" value="Ig"/>
    <property type="match status" value="2"/>
</dbReference>
<feature type="domain" description="Ig-like" evidence="7">
    <location>
        <begin position="591"/>
        <end position="675"/>
    </location>
</feature>
<keyword evidence="3" id="KW-0732">Signal</keyword>
<dbReference type="SUPFAM" id="SSF54060">
    <property type="entry name" value="His-Me finger endonucleases"/>
    <property type="match status" value="1"/>
</dbReference>
<feature type="domain" description="Ig-like" evidence="7">
    <location>
        <begin position="501"/>
        <end position="586"/>
    </location>
</feature>
<evidence type="ECO:0000313" key="8">
    <source>
        <dbReference type="EMBL" id="CAH2979360.1"/>
    </source>
</evidence>
<dbReference type="InterPro" id="IPR044925">
    <property type="entry name" value="His-Me_finger_sf"/>
</dbReference>
<evidence type="ECO:0000256" key="2">
    <source>
        <dbReference type="ARBA" id="ARBA00022525"/>
    </source>
</evidence>
<dbReference type="InterPro" id="IPR003599">
    <property type="entry name" value="Ig_sub"/>
</dbReference>
<comment type="subcellular location">
    <subcellularLocation>
        <location evidence="1">Secreted</location>
    </subcellularLocation>
</comment>
<evidence type="ECO:0000256" key="5">
    <source>
        <dbReference type="ARBA" id="ARBA00023180"/>
    </source>
</evidence>
<dbReference type="EMBL" id="OU963894">
    <property type="protein sequence ID" value="CAH2979360.1"/>
    <property type="molecule type" value="Genomic_DNA"/>
</dbReference>
<reference evidence="8" key="1">
    <citation type="submission" date="2021-12" db="EMBL/GenBank/DDBJ databases">
        <authorList>
            <person name="King R."/>
        </authorList>
    </citation>
    <scope>NUCLEOTIDE SEQUENCE</scope>
</reference>
<keyword evidence="6" id="KW-0393">Immunoglobulin domain</keyword>
<dbReference type="Pfam" id="PF13895">
    <property type="entry name" value="Ig_2"/>
    <property type="match status" value="1"/>
</dbReference>
<feature type="domain" description="Ig-like" evidence="7">
    <location>
        <begin position="947"/>
        <end position="1025"/>
    </location>
</feature>
<dbReference type="Pfam" id="PF01223">
    <property type="entry name" value="Endonuclease_NS"/>
    <property type="match status" value="1"/>
</dbReference>